<evidence type="ECO:0000313" key="3">
    <source>
        <dbReference type="Proteomes" id="UP000886998"/>
    </source>
</evidence>
<name>A0A8X6XC01_9ARAC</name>
<gene>
    <name evidence="2" type="primary">AVEN_12598_1</name>
    <name evidence="2" type="ORF">TNIN_352562</name>
</gene>
<comment type="caution">
    <text evidence="2">The sequence shown here is derived from an EMBL/GenBank/DDBJ whole genome shotgun (WGS) entry which is preliminary data.</text>
</comment>
<dbReference type="InterPro" id="IPR029248">
    <property type="entry name" value="TMEM107"/>
</dbReference>
<feature type="transmembrane region" description="Helical" evidence="1">
    <location>
        <begin position="65"/>
        <end position="89"/>
    </location>
</feature>
<dbReference type="EMBL" id="BMAV01007465">
    <property type="protein sequence ID" value="GFY50424.1"/>
    <property type="molecule type" value="Genomic_DNA"/>
</dbReference>
<protein>
    <submittedName>
        <fullName evidence="2">Uncharacterized protein</fullName>
    </submittedName>
</protein>
<sequence>MHDRFIRLRFLFLITHLLLLLMILIFKKETIVKENGTIFLNIKYREVHAENLQDELNEISNRYTIMFSVSTILLTVEFLSFLGGLSMFIKWQNQIYIL</sequence>
<reference evidence="2" key="1">
    <citation type="submission" date="2020-08" db="EMBL/GenBank/DDBJ databases">
        <title>Multicomponent nature underlies the extraordinary mechanical properties of spider dragline silk.</title>
        <authorList>
            <person name="Kono N."/>
            <person name="Nakamura H."/>
            <person name="Mori M."/>
            <person name="Yoshida Y."/>
            <person name="Ohtoshi R."/>
            <person name="Malay A.D."/>
            <person name="Moran D.A.P."/>
            <person name="Tomita M."/>
            <person name="Numata K."/>
            <person name="Arakawa K."/>
        </authorList>
    </citation>
    <scope>NUCLEOTIDE SEQUENCE</scope>
</reference>
<keyword evidence="1" id="KW-1133">Transmembrane helix</keyword>
<dbReference type="AlphaFoldDB" id="A0A8X6XC01"/>
<dbReference type="Pfam" id="PF14995">
    <property type="entry name" value="TMEM107"/>
    <property type="match status" value="1"/>
</dbReference>
<dbReference type="OrthoDB" id="2114471at2759"/>
<keyword evidence="1" id="KW-0472">Membrane</keyword>
<organism evidence="2 3">
    <name type="scientific">Trichonephila inaurata madagascariensis</name>
    <dbReference type="NCBI Taxonomy" id="2747483"/>
    <lineage>
        <taxon>Eukaryota</taxon>
        <taxon>Metazoa</taxon>
        <taxon>Ecdysozoa</taxon>
        <taxon>Arthropoda</taxon>
        <taxon>Chelicerata</taxon>
        <taxon>Arachnida</taxon>
        <taxon>Araneae</taxon>
        <taxon>Araneomorphae</taxon>
        <taxon>Entelegynae</taxon>
        <taxon>Araneoidea</taxon>
        <taxon>Nephilidae</taxon>
        <taxon>Trichonephila</taxon>
        <taxon>Trichonephila inaurata</taxon>
    </lineage>
</organism>
<keyword evidence="1" id="KW-0812">Transmembrane</keyword>
<evidence type="ECO:0000313" key="2">
    <source>
        <dbReference type="EMBL" id="GFY50424.1"/>
    </source>
</evidence>
<evidence type="ECO:0000256" key="1">
    <source>
        <dbReference type="SAM" id="Phobius"/>
    </source>
</evidence>
<dbReference type="Proteomes" id="UP000886998">
    <property type="component" value="Unassembled WGS sequence"/>
</dbReference>
<accession>A0A8X6XC01</accession>
<proteinExistence type="predicted"/>
<feature type="transmembrane region" description="Helical" evidence="1">
    <location>
        <begin position="7"/>
        <end position="26"/>
    </location>
</feature>
<keyword evidence="3" id="KW-1185">Reference proteome</keyword>